<gene>
    <name evidence="2" type="ORF">PENTCL1PPCAC_23175</name>
</gene>
<dbReference type="EMBL" id="BTSX01000005">
    <property type="protein sequence ID" value="GMT01001.1"/>
    <property type="molecule type" value="Genomic_DNA"/>
</dbReference>
<keyword evidence="1" id="KW-1133">Transmembrane helix</keyword>
<name>A0AAV5U2B2_9BILA</name>
<keyword evidence="3" id="KW-1185">Reference proteome</keyword>
<feature type="transmembrane region" description="Helical" evidence="1">
    <location>
        <begin position="86"/>
        <end position="107"/>
    </location>
</feature>
<feature type="transmembrane region" description="Helical" evidence="1">
    <location>
        <begin position="30"/>
        <end position="49"/>
    </location>
</feature>
<sequence>QISIYRLLLEAQGDLCTLTTSFGSLQSSLWLLHFRGSALLLISLLHILNLCGLVEYCVASIVLVVLLLHTFLLIILLLLLTSLFALLFLLRFSFFLLRFALFFLRFLA</sequence>
<proteinExistence type="predicted"/>
<keyword evidence="1" id="KW-0472">Membrane</keyword>
<dbReference type="Proteomes" id="UP001432027">
    <property type="component" value="Unassembled WGS sequence"/>
</dbReference>
<comment type="caution">
    <text evidence="2">The sequence shown here is derived from an EMBL/GenBank/DDBJ whole genome shotgun (WGS) entry which is preliminary data.</text>
</comment>
<feature type="transmembrane region" description="Helical" evidence="1">
    <location>
        <begin position="56"/>
        <end position="80"/>
    </location>
</feature>
<evidence type="ECO:0000256" key="1">
    <source>
        <dbReference type="SAM" id="Phobius"/>
    </source>
</evidence>
<evidence type="ECO:0000313" key="3">
    <source>
        <dbReference type="Proteomes" id="UP001432027"/>
    </source>
</evidence>
<evidence type="ECO:0000313" key="2">
    <source>
        <dbReference type="EMBL" id="GMT01001.1"/>
    </source>
</evidence>
<accession>A0AAV5U2B2</accession>
<protein>
    <recommendedName>
        <fullName evidence="4">G protein-coupled receptor</fullName>
    </recommendedName>
</protein>
<reference evidence="2" key="1">
    <citation type="submission" date="2023-10" db="EMBL/GenBank/DDBJ databases">
        <title>Genome assembly of Pristionchus species.</title>
        <authorList>
            <person name="Yoshida K."/>
            <person name="Sommer R.J."/>
        </authorList>
    </citation>
    <scope>NUCLEOTIDE SEQUENCE</scope>
    <source>
        <strain evidence="2">RS0144</strain>
    </source>
</reference>
<feature type="non-terminal residue" evidence="2">
    <location>
        <position position="1"/>
    </location>
</feature>
<dbReference type="AlphaFoldDB" id="A0AAV5U2B2"/>
<evidence type="ECO:0008006" key="4">
    <source>
        <dbReference type="Google" id="ProtNLM"/>
    </source>
</evidence>
<keyword evidence="1" id="KW-0812">Transmembrane</keyword>
<organism evidence="2 3">
    <name type="scientific">Pristionchus entomophagus</name>
    <dbReference type="NCBI Taxonomy" id="358040"/>
    <lineage>
        <taxon>Eukaryota</taxon>
        <taxon>Metazoa</taxon>
        <taxon>Ecdysozoa</taxon>
        <taxon>Nematoda</taxon>
        <taxon>Chromadorea</taxon>
        <taxon>Rhabditida</taxon>
        <taxon>Rhabditina</taxon>
        <taxon>Diplogasteromorpha</taxon>
        <taxon>Diplogasteroidea</taxon>
        <taxon>Neodiplogasteridae</taxon>
        <taxon>Pristionchus</taxon>
    </lineage>
</organism>
<feature type="non-terminal residue" evidence="2">
    <location>
        <position position="108"/>
    </location>
</feature>